<evidence type="ECO:0000313" key="5">
    <source>
        <dbReference type="Proteomes" id="UP000436088"/>
    </source>
</evidence>
<dbReference type="GO" id="GO:0008270">
    <property type="term" value="F:zinc ion binding"/>
    <property type="evidence" value="ECO:0007669"/>
    <property type="project" value="UniProtKB-KW"/>
</dbReference>
<evidence type="ECO:0000313" key="4">
    <source>
        <dbReference type="EMBL" id="KAE8659528.1"/>
    </source>
</evidence>
<evidence type="ECO:0000259" key="3">
    <source>
        <dbReference type="PROSITE" id="PS50158"/>
    </source>
</evidence>
<dbReference type="InterPro" id="IPR001878">
    <property type="entry name" value="Znf_CCHC"/>
</dbReference>
<dbReference type="GO" id="GO:0003676">
    <property type="term" value="F:nucleic acid binding"/>
    <property type="evidence" value="ECO:0007669"/>
    <property type="project" value="InterPro"/>
</dbReference>
<sequence>MQDNIIELHHETNKIDDLISIIHQIEGRKSHAAMVIGSSKFRVTSCSMLEEDEIVLNECDYIIEKNVEYPLIRFSECIHSLIDKNMQKSVIVCLLGRAIGFKALESRIQTLWKPQGRFQLMDLENNYFIIRLECEEDYVKVDYNTSKGERGRFTRLAILIGLNKPLLPYIGIDDFIQKLEYEGLQLICFNCNLYGHTNEHCPSLDHLMGPAQKEGMSTPENHQHNQPEQRLENNQQEDMYGPWMVAETKRR</sequence>
<feature type="compositionally biased region" description="Basic and acidic residues" evidence="2">
    <location>
        <begin position="221"/>
        <end position="231"/>
    </location>
</feature>
<feature type="region of interest" description="Disordered" evidence="2">
    <location>
        <begin position="207"/>
        <end position="251"/>
    </location>
</feature>
<dbReference type="InterPro" id="IPR040256">
    <property type="entry name" value="At4g02000-like"/>
</dbReference>
<reference evidence="4" key="1">
    <citation type="submission" date="2019-09" db="EMBL/GenBank/DDBJ databases">
        <title>Draft genome information of white flower Hibiscus syriacus.</title>
        <authorList>
            <person name="Kim Y.-M."/>
        </authorList>
    </citation>
    <scope>NUCLEOTIDE SEQUENCE [LARGE SCALE GENOMIC DNA]</scope>
    <source>
        <strain evidence="4">YM2019G1</strain>
    </source>
</reference>
<keyword evidence="5" id="KW-1185">Reference proteome</keyword>
<comment type="caution">
    <text evidence="4">The sequence shown here is derived from an EMBL/GenBank/DDBJ whole genome shotgun (WGS) entry which is preliminary data.</text>
</comment>
<name>A0A6A2WK11_HIBSY</name>
<dbReference type="InterPro" id="IPR025558">
    <property type="entry name" value="DUF4283"/>
</dbReference>
<dbReference type="EMBL" id="VEPZ02001737">
    <property type="protein sequence ID" value="KAE8659528.1"/>
    <property type="molecule type" value="Genomic_DNA"/>
</dbReference>
<keyword evidence="1" id="KW-0862">Zinc</keyword>
<proteinExistence type="predicted"/>
<keyword evidence="1" id="KW-0863">Zinc-finger</keyword>
<dbReference type="PROSITE" id="PS50158">
    <property type="entry name" value="ZF_CCHC"/>
    <property type="match status" value="1"/>
</dbReference>
<dbReference type="AlphaFoldDB" id="A0A6A2WK11"/>
<dbReference type="PANTHER" id="PTHR31286">
    <property type="entry name" value="GLYCINE-RICH CELL WALL STRUCTURAL PROTEIN 1.8-LIKE"/>
    <property type="match status" value="1"/>
</dbReference>
<evidence type="ECO:0000256" key="2">
    <source>
        <dbReference type="SAM" id="MobiDB-lite"/>
    </source>
</evidence>
<organism evidence="4 5">
    <name type="scientific">Hibiscus syriacus</name>
    <name type="common">Rose of Sharon</name>
    <dbReference type="NCBI Taxonomy" id="106335"/>
    <lineage>
        <taxon>Eukaryota</taxon>
        <taxon>Viridiplantae</taxon>
        <taxon>Streptophyta</taxon>
        <taxon>Embryophyta</taxon>
        <taxon>Tracheophyta</taxon>
        <taxon>Spermatophyta</taxon>
        <taxon>Magnoliopsida</taxon>
        <taxon>eudicotyledons</taxon>
        <taxon>Gunneridae</taxon>
        <taxon>Pentapetalae</taxon>
        <taxon>rosids</taxon>
        <taxon>malvids</taxon>
        <taxon>Malvales</taxon>
        <taxon>Malvaceae</taxon>
        <taxon>Malvoideae</taxon>
        <taxon>Hibiscus</taxon>
    </lineage>
</organism>
<dbReference type="PANTHER" id="PTHR31286:SF99">
    <property type="entry name" value="DUF4283 DOMAIN-CONTAINING PROTEIN"/>
    <property type="match status" value="1"/>
</dbReference>
<dbReference type="Proteomes" id="UP000436088">
    <property type="component" value="Unassembled WGS sequence"/>
</dbReference>
<protein>
    <recommendedName>
        <fullName evidence="3">CCHC-type domain-containing protein</fullName>
    </recommendedName>
</protein>
<accession>A0A6A2WK11</accession>
<dbReference type="Pfam" id="PF14111">
    <property type="entry name" value="DUF4283"/>
    <property type="match status" value="1"/>
</dbReference>
<evidence type="ECO:0000256" key="1">
    <source>
        <dbReference type="PROSITE-ProRule" id="PRU00047"/>
    </source>
</evidence>
<feature type="domain" description="CCHC-type" evidence="3">
    <location>
        <begin position="188"/>
        <end position="203"/>
    </location>
</feature>
<gene>
    <name evidence="4" type="ORF">F3Y22_tig00116962pilonHSYRG00593</name>
</gene>
<keyword evidence="1" id="KW-0479">Metal-binding</keyword>